<dbReference type="Proteomes" id="UP000660885">
    <property type="component" value="Unassembled WGS sequence"/>
</dbReference>
<reference evidence="2 3" key="1">
    <citation type="submission" date="2021-01" db="EMBL/GenBank/DDBJ databases">
        <title>Belnapia mucosa sp. nov. and Belnapia arida sp. nov., isolated from the Tabernas Desert (Almeria, Spain).</title>
        <authorList>
            <person name="Molina-Menor E."/>
            <person name="Vidal-Verdu A."/>
            <person name="Calonge A."/>
            <person name="Satari L."/>
            <person name="Pereto J."/>
            <person name="Porcar M."/>
        </authorList>
    </citation>
    <scope>NUCLEOTIDE SEQUENCE [LARGE SCALE GENOMIC DNA]</scope>
    <source>
        <strain evidence="2 3">T18</strain>
    </source>
</reference>
<feature type="region of interest" description="Disordered" evidence="1">
    <location>
        <begin position="26"/>
        <end position="52"/>
    </location>
</feature>
<organism evidence="2 3">
    <name type="scientific">Belnapia arida</name>
    <dbReference type="NCBI Taxonomy" id="2804533"/>
    <lineage>
        <taxon>Bacteria</taxon>
        <taxon>Pseudomonadati</taxon>
        <taxon>Pseudomonadota</taxon>
        <taxon>Alphaproteobacteria</taxon>
        <taxon>Acetobacterales</taxon>
        <taxon>Roseomonadaceae</taxon>
        <taxon>Belnapia</taxon>
    </lineage>
</organism>
<comment type="caution">
    <text evidence="2">The sequence shown here is derived from an EMBL/GenBank/DDBJ whole genome shotgun (WGS) entry which is preliminary data.</text>
</comment>
<accession>A0ABS1U7S6</accession>
<proteinExistence type="predicted"/>
<gene>
    <name evidence="2" type="ORF">JMJ56_19540</name>
</gene>
<dbReference type="EMBL" id="JAETWB010000012">
    <property type="protein sequence ID" value="MBL6080215.1"/>
    <property type="molecule type" value="Genomic_DNA"/>
</dbReference>
<evidence type="ECO:0000313" key="3">
    <source>
        <dbReference type="Proteomes" id="UP000660885"/>
    </source>
</evidence>
<dbReference type="RefSeq" id="WP_202833456.1">
    <property type="nucleotide sequence ID" value="NZ_JAETWB010000012.1"/>
</dbReference>
<evidence type="ECO:0000313" key="2">
    <source>
        <dbReference type="EMBL" id="MBL6080215.1"/>
    </source>
</evidence>
<dbReference type="SUPFAM" id="SSF52540">
    <property type="entry name" value="P-loop containing nucleoside triphosphate hydrolases"/>
    <property type="match status" value="1"/>
</dbReference>
<feature type="region of interest" description="Disordered" evidence="1">
    <location>
        <begin position="816"/>
        <end position="862"/>
    </location>
</feature>
<sequence>MGPISMEAVAPMPRWVGWKNVLRGDKPDARPTKVPFDARTGRRAEADNPATWAPRSAAERWAAQHVNGEGGGVGLELGSLQEGGTLALGGCDLDTCRDPASGEIEAWAVEVIHRFASYTEVSPSGTGVKVYFLYSTTVLPPLRAAMGSKYGRTWKRPGKEHPPAIELYLANKYFAVTDQHLTNTPADIRSVDVATLLWLAREAGPAFVTVGKASQDSAAPGGGDTLVARLHRAIGSNATLARRWAGDMADMNDGSRSALAMALGALLKREGFSFDETCALLRRCEHTRDWVVEKGEVAGARELHRMWNRASADSESRETLDRVAIRETKTEKIIAAVLDAGVTFWRDPRGTAYATVPREGRTERYPVRWTAFKNIVRLIYGDANPVTVKGKAGETVRPGAVSDHSLSEALGAFDAFALRGDEREPRPRLCRTADGAVWLDLGCPDWALVRVTPEGWQVIDGADVPLIRPAGLGALPVPQRAAGAQDGLHRLLNVRPGQDGRPSDDFILATTWLVATLYPEGPFAVLALDGEQGSGKTTAAKMLRRLVDPNTADVRAVPKDERDLVIAARNGRVVALDNLSSLSPEMADALCRLATGSGLGERALFTNGEEHVAYAQNPVLLNGIPSLLARGDLADRAVAITLPAIPDDQRRPEAEVWQDFNAAAPGVLALLLDALVLALRDAPGMKLERLPRMADFARVACAAAPAFGWTVDQMLAAMADNRAGAVAGVIEADTIAATVQAIAAEEGIWQGTASELLLEINGRTSPDRQRERDWPKDATRMSGKLRRVAPALRRAGVDLALPESGGRGGRMITIRTVGTQRSECSERSGQTASASEPDRWDTGDAGNAAGPSCENAADEVLL</sequence>
<dbReference type="InterPro" id="IPR027417">
    <property type="entry name" value="P-loop_NTPase"/>
</dbReference>
<keyword evidence="3" id="KW-1185">Reference proteome</keyword>
<name>A0ABS1U7S6_9PROT</name>
<evidence type="ECO:0000256" key="1">
    <source>
        <dbReference type="SAM" id="MobiDB-lite"/>
    </source>
</evidence>
<protein>
    <recommendedName>
        <fullName evidence="4">DNA primase/polymerase bifunctional N-terminal domain-containing protein</fullName>
    </recommendedName>
</protein>
<evidence type="ECO:0008006" key="4">
    <source>
        <dbReference type="Google" id="ProtNLM"/>
    </source>
</evidence>